<feature type="transmembrane region" description="Helical" evidence="7">
    <location>
        <begin position="48"/>
        <end position="68"/>
    </location>
</feature>
<dbReference type="Gene3D" id="1.10.1450.10">
    <property type="entry name" value="Tetraspanin"/>
    <property type="match status" value="1"/>
</dbReference>
<dbReference type="PRINTS" id="PR00259">
    <property type="entry name" value="TMFOUR"/>
</dbReference>
<keyword evidence="4 7" id="KW-1133">Transmembrane helix</keyword>
<evidence type="ECO:0000256" key="7">
    <source>
        <dbReference type="RuleBase" id="RU361218"/>
    </source>
</evidence>
<dbReference type="PIRSF" id="PIRSF002419">
    <property type="entry name" value="Tetraspanin"/>
    <property type="match status" value="1"/>
</dbReference>
<dbReference type="OrthoDB" id="6134317at2759"/>
<evidence type="ECO:0000256" key="3">
    <source>
        <dbReference type="ARBA" id="ARBA00022692"/>
    </source>
</evidence>
<dbReference type="RefSeq" id="XP_017295548.1">
    <property type="nucleotide sequence ID" value="XM_017440059.3"/>
</dbReference>
<evidence type="ECO:0000256" key="5">
    <source>
        <dbReference type="ARBA" id="ARBA00023136"/>
    </source>
</evidence>
<keyword evidence="9" id="KW-1185">Reference proteome</keyword>
<dbReference type="InterPro" id="IPR018499">
    <property type="entry name" value="Tetraspanin/Peripherin"/>
</dbReference>
<dbReference type="Ensembl" id="ENSKMAT00000001925.1">
    <property type="protein sequence ID" value="ENSKMAP00000001879.1"/>
    <property type="gene ID" value="ENSKMAG00000001476.1"/>
</dbReference>
<reference evidence="8" key="1">
    <citation type="submission" date="2025-08" db="UniProtKB">
        <authorList>
            <consortium name="Ensembl"/>
        </authorList>
    </citation>
    <scope>IDENTIFICATION</scope>
</reference>
<keyword evidence="3 7" id="KW-0812">Transmembrane</keyword>
<dbReference type="AlphaFoldDB" id="A0A3Q2ZUA9"/>
<evidence type="ECO:0000256" key="2">
    <source>
        <dbReference type="ARBA" id="ARBA00006840"/>
    </source>
</evidence>
<feature type="transmembrane region" description="Helical" evidence="7">
    <location>
        <begin position="77"/>
        <end position="99"/>
    </location>
</feature>
<sequence length="236" mass="25802">MGKINGCLKCLFIFFNVVFMLFGSLLIYSAVVATAVKSSAFGGPGVGWTWVTAIGVFGISFLGIYAACSEKLLALKIFAGFMGVGMIIMLIFGIILAVLRNKMKEEFLLPSDEFVKQHMEEEVFRNEIEAMQTILQCCGFSRAQDWGNTIPESCRCTPPDSCKPRPMESSGPSMIYSQPCSQAMFGLFDLGFKVAMGIYFGFSVTALLGLLISLFMIRQVSRHDGAGGPSMTMKGY</sequence>
<organism evidence="8 9">
    <name type="scientific">Kryptolebias marmoratus</name>
    <name type="common">Mangrove killifish</name>
    <name type="synonym">Rivulus marmoratus</name>
    <dbReference type="NCBI Taxonomy" id="37003"/>
    <lineage>
        <taxon>Eukaryota</taxon>
        <taxon>Metazoa</taxon>
        <taxon>Chordata</taxon>
        <taxon>Craniata</taxon>
        <taxon>Vertebrata</taxon>
        <taxon>Euteleostomi</taxon>
        <taxon>Actinopterygii</taxon>
        <taxon>Neopterygii</taxon>
        <taxon>Teleostei</taxon>
        <taxon>Neoteleostei</taxon>
        <taxon>Acanthomorphata</taxon>
        <taxon>Ovalentaria</taxon>
        <taxon>Atherinomorphae</taxon>
        <taxon>Cyprinodontiformes</taxon>
        <taxon>Rivulidae</taxon>
        <taxon>Kryptolebias</taxon>
    </lineage>
</organism>
<protein>
    <recommendedName>
        <fullName evidence="7">Tetraspanin</fullName>
    </recommendedName>
</protein>
<evidence type="ECO:0000256" key="1">
    <source>
        <dbReference type="ARBA" id="ARBA00004141"/>
    </source>
</evidence>
<dbReference type="PANTHER" id="PTHR19282:SF456">
    <property type="entry name" value="CD63 MOLECULE"/>
    <property type="match status" value="1"/>
</dbReference>
<dbReference type="InterPro" id="IPR000301">
    <property type="entry name" value="Tetraspanin_animals"/>
</dbReference>
<comment type="subcellular location">
    <subcellularLocation>
        <location evidence="1 7">Membrane</location>
        <topology evidence="1 7">Multi-pass membrane protein</topology>
    </subcellularLocation>
</comment>
<dbReference type="PANTHER" id="PTHR19282">
    <property type="entry name" value="TETRASPANIN"/>
    <property type="match status" value="1"/>
</dbReference>
<dbReference type="KEGG" id="kmr:108250260"/>
<dbReference type="Proteomes" id="UP000264800">
    <property type="component" value="Unplaced"/>
</dbReference>
<keyword evidence="6" id="KW-1015">Disulfide bond</keyword>
<dbReference type="InterPro" id="IPR008952">
    <property type="entry name" value="Tetraspanin_EC2_sf"/>
</dbReference>
<dbReference type="GeneTree" id="ENSGT00940000168658"/>
<accession>A0A3Q2ZUA9</accession>
<comment type="similarity">
    <text evidence="2 7">Belongs to the tetraspanin (TM4SF) family.</text>
</comment>
<proteinExistence type="inferred from homology"/>
<evidence type="ECO:0000256" key="4">
    <source>
        <dbReference type="ARBA" id="ARBA00022989"/>
    </source>
</evidence>
<feature type="transmembrane region" description="Helical" evidence="7">
    <location>
        <begin position="12"/>
        <end position="36"/>
    </location>
</feature>
<dbReference type="OMA" id="GWIWVIT"/>
<evidence type="ECO:0000313" key="8">
    <source>
        <dbReference type="Ensembl" id="ENSKMAP00000001879.1"/>
    </source>
</evidence>
<evidence type="ECO:0000256" key="6">
    <source>
        <dbReference type="PIRSR" id="PIRSR002419-1"/>
    </source>
</evidence>
<feature type="disulfide bond" evidence="6">
    <location>
        <begin position="138"/>
        <end position="154"/>
    </location>
</feature>
<name>A0A3Q2ZUA9_KRYMA</name>
<dbReference type="Pfam" id="PF00335">
    <property type="entry name" value="Tetraspanin"/>
    <property type="match status" value="1"/>
</dbReference>
<dbReference type="SUPFAM" id="SSF48652">
    <property type="entry name" value="Tetraspanin"/>
    <property type="match status" value="1"/>
</dbReference>
<dbReference type="GeneID" id="108250260"/>
<keyword evidence="5 7" id="KW-0472">Membrane</keyword>
<dbReference type="GO" id="GO:0005886">
    <property type="term" value="C:plasma membrane"/>
    <property type="evidence" value="ECO:0007669"/>
    <property type="project" value="TreeGrafter"/>
</dbReference>
<feature type="transmembrane region" description="Helical" evidence="7">
    <location>
        <begin position="194"/>
        <end position="217"/>
    </location>
</feature>
<evidence type="ECO:0000313" key="9">
    <source>
        <dbReference type="Proteomes" id="UP000264800"/>
    </source>
</evidence>
<dbReference type="GO" id="GO:1900746">
    <property type="term" value="P:regulation of vascular endothelial growth factor signaling pathway"/>
    <property type="evidence" value="ECO:0007669"/>
    <property type="project" value="TreeGrafter"/>
</dbReference>
<reference evidence="8" key="2">
    <citation type="submission" date="2025-09" db="UniProtKB">
        <authorList>
            <consortium name="Ensembl"/>
        </authorList>
    </citation>
    <scope>IDENTIFICATION</scope>
</reference>